<sequence>MMDTVTVIIAIARSVALNTGHKRQDYCCQADIQADEDIWWVQSSTAVTCWYGDHHSPGKFSCLLGNEGMVKLSSLAGNGWVATLKVDHINVVV</sequence>
<accession>A0A2I0URX8</accession>
<dbReference type="AlphaFoldDB" id="A0A2I0URX8"/>
<evidence type="ECO:0000313" key="2">
    <source>
        <dbReference type="Proteomes" id="UP000233556"/>
    </source>
</evidence>
<dbReference type="Proteomes" id="UP000233556">
    <property type="component" value="Unassembled WGS sequence"/>
</dbReference>
<protein>
    <submittedName>
        <fullName evidence="1">Uncharacterized protein</fullName>
    </submittedName>
</protein>
<reference evidence="2" key="1">
    <citation type="submission" date="2017-11" db="EMBL/GenBank/DDBJ databases">
        <authorList>
            <person name="Lima N.C."/>
            <person name="Parody-Merino A.M."/>
            <person name="Battley P.F."/>
            <person name="Fidler A.E."/>
            <person name="Prosdocimi F."/>
        </authorList>
    </citation>
    <scope>NUCLEOTIDE SEQUENCE [LARGE SCALE GENOMIC DNA]</scope>
</reference>
<keyword evidence="2" id="KW-1185">Reference proteome</keyword>
<reference evidence="2" key="2">
    <citation type="submission" date="2017-12" db="EMBL/GenBank/DDBJ databases">
        <title>Genome sequence of the Bar-tailed Godwit (Limosa lapponica baueri).</title>
        <authorList>
            <person name="Lima N.C.B."/>
            <person name="Parody-Merino A.M."/>
            <person name="Battley P.F."/>
            <person name="Fidler A.E."/>
            <person name="Prosdocimi F."/>
        </authorList>
    </citation>
    <scope>NUCLEOTIDE SEQUENCE [LARGE SCALE GENOMIC DNA]</scope>
</reference>
<gene>
    <name evidence="1" type="ORF">llap_879</name>
</gene>
<dbReference type="EMBL" id="KZ505646">
    <property type="protein sequence ID" value="PKU48807.1"/>
    <property type="molecule type" value="Genomic_DNA"/>
</dbReference>
<proteinExistence type="predicted"/>
<organism evidence="1 2">
    <name type="scientific">Limosa lapponica baueri</name>
    <dbReference type="NCBI Taxonomy" id="1758121"/>
    <lineage>
        <taxon>Eukaryota</taxon>
        <taxon>Metazoa</taxon>
        <taxon>Chordata</taxon>
        <taxon>Craniata</taxon>
        <taxon>Vertebrata</taxon>
        <taxon>Euteleostomi</taxon>
        <taxon>Archelosauria</taxon>
        <taxon>Archosauria</taxon>
        <taxon>Dinosauria</taxon>
        <taxon>Saurischia</taxon>
        <taxon>Theropoda</taxon>
        <taxon>Coelurosauria</taxon>
        <taxon>Aves</taxon>
        <taxon>Neognathae</taxon>
        <taxon>Neoaves</taxon>
        <taxon>Charadriiformes</taxon>
        <taxon>Scolopacidae</taxon>
        <taxon>Limosa</taxon>
    </lineage>
</organism>
<evidence type="ECO:0000313" key="1">
    <source>
        <dbReference type="EMBL" id="PKU48807.1"/>
    </source>
</evidence>
<name>A0A2I0URX8_LIMLA</name>